<proteinExistence type="predicted"/>
<feature type="region of interest" description="Disordered" evidence="1">
    <location>
        <begin position="181"/>
        <end position="202"/>
    </location>
</feature>
<organism evidence="2">
    <name type="scientific">Vibrio parahaemolyticus</name>
    <dbReference type="NCBI Taxonomy" id="670"/>
    <lineage>
        <taxon>Bacteria</taxon>
        <taxon>Pseudomonadati</taxon>
        <taxon>Pseudomonadota</taxon>
        <taxon>Gammaproteobacteria</taxon>
        <taxon>Vibrionales</taxon>
        <taxon>Vibrionaceae</taxon>
        <taxon>Vibrio</taxon>
    </lineage>
</organism>
<name>A0A8H9K3W3_VIBPH</name>
<reference evidence="2" key="2">
    <citation type="submission" date="2019-12" db="EMBL/GenBank/DDBJ databases">
        <authorList>
            <consortium name="NCBI Pathogen Detection Project"/>
        </authorList>
    </citation>
    <scope>NUCLEOTIDE SEQUENCE</scope>
    <source>
        <strain evidence="2">1930</strain>
    </source>
</reference>
<comment type="caution">
    <text evidence="2">The sequence shown here is derived from an EMBL/GenBank/DDBJ whole genome shotgun (WGS) entry which is preliminary data.</text>
</comment>
<dbReference type="Proteomes" id="UP000856022">
    <property type="component" value="Unassembled WGS sequence"/>
</dbReference>
<sequence>MRSTIPMLARAKDSKRQRRSESAEAVTLVLKCIAKYIDLTTFKVGFYQYNSKKWFDLSYKKICEHTGLSLSRVRRALAELQRVGLLAVHPISEAVLASSGELRYYAKPAIKTINLALFALFGLTDRVQKERQKAYKRQKRKEEQSRTEEAENTVKTLLSGSEGLSGVAMAKAVLQAAKYAEVKAQRSKKPPPNALNGDDIPY</sequence>
<evidence type="ECO:0000256" key="1">
    <source>
        <dbReference type="SAM" id="MobiDB-lite"/>
    </source>
</evidence>
<accession>A0A8H9K3W3</accession>
<protein>
    <submittedName>
        <fullName evidence="2">Uncharacterized protein</fullName>
    </submittedName>
</protein>
<feature type="region of interest" description="Disordered" evidence="1">
    <location>
        <begin position="135"/>
        <end position="154"/>
    </location>
</feature>
<dbReference type="AlphaFoldDB" id="A0A8H9K3W3"/>
<evidence type="ECO:0000313" key="2">
    <source>
        <dbReference type="EMBL" id="HAS6680298.1"/>
    </source>
</evidence>
<gene>
    <name evidence="2" type="ORF">I7278_26380</name>
</gene>
<reference evidence="2" key="1">
    <citation type="journal article" date="2018" name="Genome Biol.">
        <title>SKESA: strategic k-mer extension for scrupulous assemblies.</title>
        <authorList>
            <person name="Souvorov A."/>
            <person name="Agarwala R."/>
            <person name="Lipman D.J."/>
        </authorList>
    </citation>
    <scope>NUCLEOTIDE SEQUENCE</scope>
    <source>
        <strain evidence="2">1930</strain>
    </source>
</reference>
<dbReference type="RefSeq" id="WP_140104094.1">
    <property type="nucleotide sequence ID" value="NZ_CP068646.1"/>
</dbReference>
<feature type="compositionally biased region" description="Basic and acidic residues" evidence="1">
    <location>
        <begin position="140"/>
        <end position="149"/>
    </location>
</feature>
<dbReference type="EMBL" id="DACQKT010000038">
    <property type="protein sequence ID" value="HAS6680298.1"/>
    <property type="molecule type" value="Genomic_DNA"/>
</dbReference>